<sequence length="42" mass="4948">MVIGIWFTFTTCIRMAPLILPRNHPERRTNLVKVDILPGRRD</sequence>
<evidence type="ECO:0000313" key="2">
    <source>
        <dbReference type="Proteomes" id="UP000001203"/>
    </source>
</evidence>
<dbReference type="Proteomes" id="UP000001203">
    <property type="component" value="Chromosome linear"/>
</dbReference>
<organism evidence="1 2">
    <name type="scientific">Crocosphaera subtropica (strain ATCC 51142 / BH68)</name>
    <name type="common">Cyanothece sp. (strain ATCC 51142)</name>
    <dbReference type="NCBI Taxonomy" id="43989"/>
    <lineage>
        <taxon>Bacteria</taxon>
        <taxon>Bacillati</taxon>
        <taxon>Cyanobacteriota</taxon>
        <taxon>Cyanophyceae</taxon>
        <taxon>Oscillatoriophycideae</taxon>
        <taxon>Chroococcales</taxon>
        <taxon>Aphanothecaceae</taxon>
        <taxon>Crocosphaera</taxon>
        <taxon>Crocosphaera subtropica</taxon>
    </lineage>
</organism>
<proteinExistence type="predicted"/>
<keyword evidence="2" id="KW-1185">Reference proteome</keyword>
<name>B1X2P2_CROS5</name>
<protein>
    <submittedName>
        <fullName evidence="1">Uncharacterized protein</fullName>
    </submittedName>
</protein>
<gene>
    <name evidence="1" type="ordered locus">cce_5057</name>
</gene>
<dbReference type="AlphaFoldDB" id="B1X2P2"/>
<dbReference type="EMBL" id="CP000807">
    <property type="protein sequence ID" value="ACB54403.1"/>
    <property type="molecule type" value="Genomic_DNA"/>
</dbReference>
<dbReference type="HOGENOM" id="CLU_3250291_0_0_3"/>
<evidence type="ECO:0000313" key="1">
    <source>
        <dbReference type="EMBL" id="ACB54403.1"/>
    </source>
</evidence>
<accession>B1X2P2</accession>
<dbReference type="KEGG" id="cyt:cce_5057"/>
<reference evidence="1 2" key="1">
    <citation type="journal article" date="2008" name="Proc. Natl. Acad. Sci. U.S.A.">
        <title>The genome of Cyanothece 51142, a unicellular diazotrophic cyanobacterium important in the marine nitrogen cycle.</title>
        <authorList>
            <person name="Welsh E.A."/>
            <person name="Liberton M."/>
            <person name="Stoeckel J."/>
            <person name="Loh T."/>
            <person name="Elvitigala T."/>
            <person name="Wang C."/>
            <person name="Wollam A."/>
            <person name="Fulton R.S."/>
            <person name="Clifton S.W."/>
            <person name="Jacobs J.M."/>
            <person name="Aurora R."/>
            <person name="Ghosh B.K."/>
            <person name="Sherman L.A."/>
            <person name="Smith R.D."/>
            <person name="Wilson R.K."/>
            <person name="Pakrasi H.B."/>
        </authorList>
    </citation>
    <scope>NUCLEOTIDE SEQUENCE [LARGE SCALE GENOMIC DNA]</scope>
    <source>
        <strain evidence="2">ATCC 51142 / BH68</strain>
    </source>
</reference>